<organism evidence="2 3">
    <name type="scientific">Actinokineospora soli</name>
    <dbReference type="NCBI Taxonomy" id="1048753"/>
    <lineage>
        <taxon>Bacteria</taxon>
        <taxon>Bacillati</taxon>
        <taxon>Actinomycetota</taxon>
        <taxon>Actinomycetes</taxon>
        <taxon>Pseudonocardiales</taxon>
        <taxon>Pseudonocardiaceae</taxon>
        <taxon>Actinokineospora</taxon>
    </lineage>
</organism>
<dbReference type="EMBL" id="JBHTEY010000004">
    <property type="protein sequence ID" value="MFC7614466.1"/>
    <property type="molecule type" value="Genomic_DNA"/>
</dbReference>
<name>A0ABW2TNS8_9PSEU</name>
<feature type="region of interest" description="Disordered" evidence="1">
    <location>
        <begin position="130"/>
        <end position="184"/>
    </location>
</feature>
<feature type="compositionally biased region" description="Basic residues" evidence="1">
    <location>
        <begin position="102"/>
        <end position="118"/>
    </location>
</feature>
<comment type="caution">
    <text evidence="2">The sequence shown here is derived from an EMBL/GenBank/DDBJ whole genome shotgun (WGS) entry which is preliminary data.</text>
</comment>
<evidence type="ECO:0000313" key="3">
    <source>
        <dbReference type="Proteomes" id="UP001596512"/>
    </source>
</evidence>
<feature type="region of interest" description="Disordered" evidence="1">
    <location>
        <begin position="102"/>
        <end position="121"/>
    </location>
</feature>
<feature type="compositionally biased region" description="Basic residues" evidence="1">
    <location>
        <begin position="150"/>
        <end position="162"/>
    </location>
</feature>
<proteinExistence type="predicted"/>
<dbReference type="Proteomes" id="UP001596512">
    <property type="component" value="Unassembled WGS sequence"/>
</dbReference>
<evidence type="ECO:0000313" key="2">
    <source>
        <dbReference type="EMBL" id="MFC7614466.1"/>
    </source>
</evidence>
<keyword evidence="3" id="KW-1185">Reference proteome</keyword>
<sequence length="222" mass="24687">MQADRFTPESLVDDVDGWWHGFFSFYASGPPGHRLRELLALVRAGLVRFVGPDMEVRAEPDRFTARSPAVPGVVSARTLIDARLPDPSVDHAADPLLRAARARRGRRGHPAAAHHRAHQDHPAGLLADARGAAHPAGTPSDRTPAPDRRARSRARAPTRRASGRTTPSPARSWPPSTWRARRPRPREDTVIRLWLRMIDRVAADPPARRDLWVWAAMRQAVS</sequence>
<evidence type="ECO:0000256" key="1">
    <source>
        <dbReference type="SAM" id="MobiDB-lite"/>
    </source>
</evidence>
<protein>
    <submittedName>
        <fullName evidence="2">Uncharacterized protein</fullName>
    </submittedName>
</protein>
<gene>
    <name evidence="2" type="ORF">ACFQV2_13990</name>
</gene>
<accession>A0ABW2TNS8</accession>
<reference evidence="3" key="1">
    <citation type="journal article" date="2019" name="Int. J. Syst. Evol. Microbiol.">
        <title>The Global Catalogue of Microorganisms (GCM) 10K type strain sequencing project: providing services to taxonomists for standard genome sequencing and annotation.</title>
        <authorList>
            <consortium name="The Broad Institute Genomics Platform"/>
            <consortium name="The Broad Institute Genome Sequencing Center for Infectious Disease"/>
            <person name="Wu L."/>
            <person name="Ma J."/>
        </authorList>
    </citation>
    <scope>NUCLEOTIDE SEQUENCE [LARGE SCALE GENOMIC DNA]</scope>
    <source>
        <strain evidence="3">JCM 17695</strain>
    </source>
</reference>